<organism evidence="3 4">
    <name type="scientific">Tetrapyrgos nigripes</name>
    <dbReference type="NCBI Taxonomy" id="182062"/>
    <lineage>
        <taxon>Eukaryota</taxon>
        <taxon>Fungi</taxon>
        <taxon>Dikarya</taxon>
        <taxon>Basidiomycota</taxon>
        <taxon>Agaricomycotina</taxon>
        <taxon>Agaricomycetes</taxon>
        <taxon>Agaricomycetidae</taxon>
        <taxon>Agaricales</taxon>
        <taxon>Marasmiineae</taxon>
        <taxon>Marasmiaceae</taxon>
        <taxon>Tetrapyrgos</taxon>
    </lineage>
</organism>
<dbReference type="InterPro" id="IPR000300">
    <property type="entry name" value="IPPc"/>
</dbReference>
<dbReference type="Gene3D" id="3.60.10.10">
    <property type="entry name" value="Endonuclease/exonuclease/phosphatase"/>
    <property type="match status" value="1"/>
</dbReference>
<name>A0A8H5LYB8_9AGAR</name>
<dbReference type="PANTHER" id="PTHR11200:SF286">
    <property type="entry name" value="5-PHOSPHATASE, PUTATIVE (AFU_ORTHOLOGUE AFUA_5G07600)-RELATED"/>
    <property type="match status" value="1"/>
</dbReference>
<reference evidence="3 4" key="1">
    <citation type="journal article" date="2020" name="ISME J.">
        <title>Uncovering the hidden diversity of litter-decomposition mechanisms in mushroom-forming fungi.</title>
        <authorList>
            <person name="Floudas D."/>
            <person name="Bentzer J."/>
            <person name="Ahren D."/>
            <person name="Johansson T."/>
            <person name="Persson P."/>
            <person name="Tunlid A."/>
        </authorList>
    </citation>
    <scope>NUCLEOTIDE SEQUENCE [LARGE SCALE GENOMIC DNA]</scope>
    <source>
        <strain evidence="3 4">CBS 291.85</strain>
    </source>
</reference>
<dbReference type="Proteomes" id="UP000559256">
    <property type="component" value="Unassembled WGS sequence"/>
</dbReference>
<keyword evidence="4" id="KW-1185">Reference proteome</keyword>
<feature type="transmembrane region" description="Helical" evidence="1">
    <location>
        <begin position="403"/>
        <end position="425"/>
    </location>
</feature>
<feature type="domain" description="Inositol polyphosphate-related phosphatase" evidence="2">
    <location>
        <begin position="20"/>
        <end position="364"/>
    </location>
</feature>
<dbReference type="InterPro" id="IPR036691">
    <property type="entry name" value="Endo/exonu/phosph_ase_sf"/>
</dbReference>
<sequence>MMSHVCNSTLDRQVEMDSADRLLVQIASYNTNLQGFEGVPQDLVDWLSPTLQVSTFLSHEPRAPDIVAVGFQELLPLHLGLSGWSSAVINNRADHILSQINSHAPNKETYTLLAKIVNVGVALLVYARDDGVGKKACDIQTNWTGCGFLGYMGNKGAVGVRFRLPDSEGGIGETYTFVCAHLTAHEQYLAHRIANYHHIVGTLLFPDESGKPSTIYSTSHLFFLGDLNFRISLPPTQINPIINVSSPDGISDALTDESVRATLKDFDQLLTERRKNTIFVGLREGEFWKFKCSYKYKLGAVDTYSTKRTPSWTDRILYATHTDREDTPENSNITNILYTSIPSYTTSDHKPIVALLLVPRQKDSSTSNNSPVLRLPAFYSPRPDRRANLKRYVGRTLDRTLGIIWWLLTVIGAGSAAVGLFNFIVGMGAWNWWKSSRYTAVSTNTV</sequence>
<protein>
    <recommendedName>
        <fullName evidence="2">Inositol polyphosphate-related phosphatase domain-containing protein</fullName>
    </recommendedName>
</protein>
<keyword evidence="1" id="KW-0472">Membrane</keyword>
<comment type="caution">
    <text evidence="3">The sequence shown here is derived from an EMBL/GenBank/DDBJ whole genome shotgun (WGS) entry which is preliminary data.</text>
</comment>
<keyword evidence="1" id="KW-0812">Transmembrane</keyword>
<evidence type="ECO:0000259" key="2">
    <source>
        <dbReference type="SMART" id="SM00128"/>
    </source>
</evidence>
<dbReference type="OrthoDB" id="62798at2759"/>
<dbReference type="GO" id="GO:0004439">
    <property type="term" value="F:phosphatidylinositol-4,5-bisphosphate 5-phosphatase activity"/>
    <property type="evidence" value="ECO:0007669"/>
    <property type="project" value="TreeGrafter"/>
</dbReference>
<evidence type="ECO:0000313" key="3">
    <source>
        <dbReference type="EMBL" id="KAF5373854.1"/>
    </source>
</evidence>
<accession>A0A8H5LYB8</accession>
<evidence type="ECO:0000256" key="1">
    <source>
        <dbReference type="SAM" id="Phobius"/>
    </source>
</evidence>
<dbReference type="SUPFAM" id="SSF56219">
    <property type="entry name" value="DNase I-like"/>
    <property type="match status" value="1"/>
</dbReference>
<dbReference type="InterPro" id="IPR046985">
    <property type="entry name" value="IP5"/>
</dbReference>
<evidence type="ECO:0000313" key="4">
    <source>
        <dbReference type="Proteomes" id="UP000559256"/>
    </source>
</evidence>
<dbReference type="EMBL" id="JAACJM010000003">
    <property type="protein sequence ID" value="KAF5373854.1"/>
    <property type="molecule type" value="Genomic_DNA"/>
</dbReference>
<dbReference type="Pfam" id="PF22669">
    <property type="entry name" value="Exo_endo_phos2"/>
    <property type="match status" value="1"/>
</dbReference>
<proteinExistence type="predicted"/>
<dbReference type="GO" id="GO:0046856">
    <property type="term" value="P:phosphatidylinositol dephosphorylation"/>
    <property type="evidence" value="ECO:0007669"/>
    <property type="project" value="InterPro"/>
</dbReference>
<dbReference type="PANTHER" id="PTHR11200">
    <property type="entry name" value="INOSITOL 5-PHOSPHATASE"/>
    <property type="match status" value="1"/>
</dbReference>
<keyword evidence="1" id="KW-1133">Transmembrane helix</keyword>
<dbReference type="SMART" id="SM00128">
    <property type="entry name" value="IPPc"/>
    <property type="match status" value="1"/>
</dbReference>
<dbReference type="AlphaFoldDB" id="A0A8H5LYB8"/>
<gene>
    <name evidence="3" type="ORF">D9758_000676</name>
</gene>